<evidence type="ECO:0000256" key="1">
    <source>
        <dbReference type="SAM" id="MobiDB-lite"/>
    </source>
</evidence>
<name>A0A6J7VVK0_9ZZZZ</name>
<protein>
    <submittedName>
        <fullName evidence="2">Unannotated protein</fullName>
    </submittedName>
</protein>
<sequence>MANAPTIPVSSSVSAMAGRSGCPSASPLTAAKPDIDSAMEAKPGRCAYGPVCPNPLTRVKIKVGLMACRTSGPRPRRSSAPGRKFSTTTWASLTNSRKSSLSSRSLRSRVIVRLLRLASFHHKPTPSRGSFQAILRKLSPVSGRSTLMTSAP</sequence>
<evidence type="ECO:0000313" key="2">
    <source>
        <dbReference type="EMBL" id="CAB5119697.1"/>
    </source>
</evidence>
<feature type="compositionally biased region" description="Low complexity" evidence="1">
    <location>
        <begin position="69"/>
        <end position="83"/>
    </location>
</feature>
<proteinExistence type="predicted"/>
<gene>
    <name evidence="2" type="ORF">UFOPK4422_00611</name>
</gene>
<dbReference type="AlphaFoldDB" id="A0A6J7VVK0"/>
<reference evidence="2" key="1">
    <citation type="submission" date="2020-05" db="EMBL/GenBank/DDBJ databases">
        <authorList>
            <person name="Chiriac C."/>
            <person name="Salcher M."/>
            <person name="Ghai R."/>
            <person name="Kavagutti S V."/>
        </authorList>
    </citation>
    <scope>NUCLEOTIDE SEQUENCE</scope>
</reference>
<feature type="region of interest" description="Disordered" evidence="1">
    <location>
        <begin position="1"/>
        <end position="28"/>
    </location>
</feature>
<dbReference type="EMBL" id="CAFBRX010000048">
    <property type="protein sequence ID" value="CAB5119697.1"/>
    <property type="molecule type" value="Genomic_DNA"/>
</dbReference>
<feature type="region of interest" description="Disordered" evidence="1">
    <location>
        <begin position="69"/>
        <end position="98"/>
    </location>
</feature>
<organism evidence="2">
    <name type="scientific">freshwater metagenome</name>
    <dbReference type="NCBI Taxonomy" id="449393"/>
    <lineage>
        <taxon>unclassified sequences</taxon>
        <taxon>metagenomes</taxon>
        <taxon>ecological metagenomes</taxon>
    </lineage>
</organism>
<accession>A0A6J7VVK0</accession>